<dbReference type="Proteomes" id="UP000515159">
    <property type="component" value="Chromosome 9"/>
</dbReference>
<proteinExistence type="inferred from homology"/>
<comment type="function">
    <text evidence="4">Required for assembly of dynein regulatory complex (DRC) and inner dynein arm (IDA) complexes, which are responsible for ciliary beat regulation, thereby playing a central role in motility in cilia and flagella. Probably acts together with CCDC40 to form a molecular ruler that determines the 96 nanometer (nm) repeat length and arrangements of components in cilia and flagella. Not required for outer dynein arm complexes assembly.</text>
</comment>
<name>A0A6P8S9Q6_GEOSA</name>
<protein>
    <recommendedName>
        <fullName evidence="2">Coiled-coil domain-containing protein 39</fullName>
    </recommendedName>
</protein>
<evidence type="ECO:0000256" key="4">
    <source>
        <dbReference type="ARBA" id="ARBA00045182"/>
    </source>
</evidence>
<feature type="region of interest" description="Disordered" evidence="6">
    <location>
        <begin position="872"/>
        <end position="907"/>
    </location>
</feature>
<evidence type="ECO:0000256" key="3">
    <source>
        <dbReference type="ARBA" id="ARBA00023054"/>
    </source>
</evidence>
<evidence type="ECO:0000256" key="6">
    <source>
        <dbReference type="SAM" id="MobiDB-lite"/>
    </source>
</evidence>
<feature type="coiled-coil region" evidence="5">
    <location>
        <begin position="451"/>
        <end position="497"/>
    </location>
</feature>
<dbReference type="GO" id="GO:0036159">
    <property type="term" value="P:inner dynein arm assembly"/>
    <property type="evidence" value="ECO:0007669"/>
    <property type="project" value="InterPro"/>
</dbReference>
<feature type="region of interest" description="Disordered" evidence="6">
    <location>
        <begin position="920"/>
        <end position="949"/>
    </location>
</feature>
<keyword evidence="7" id="KW-1185">Reference proteome</keyword>
<dbReference type="RefSeq" id="XP_033814752.1">
    <property type="nucleotide sequence ID" value="XM_033958861.1"/>
</dbReference>
<feature type="compositionally biased region" description="Polar residues" evidence="6">
    <location>
        <begin position="935"/>
        <end position="949"/>
    </location>
</feature>
<dbReference type="PANTHER" id="PTHR18962">
    <property type="entry name" value="COILED-COIL DOMAIN-CONTAINING PROTEIN 39"/>
    <property type="match status" value="1"/>
</dbReference>
<comment type="similarity">
    <text evidence="1">Belongs to the CCDC39 family.</text>
</comment>
<dbReference type="GO" id="GO:0005576">
    <property type="term" value="C:extracellular region"/>
    <property type="evidence" value="ECO:0007669"/>
    <property type="project" value="GOC"/>
</dbReference>
<keyword evidence="3 5" id="KW-0175">Coiled coil</keyword>
<sequence length="949" mass="110717">MSDSILVELEWDDGFAIPVANAENKVLEDELKNKQEEKTMLQNQLTDFVDRIQAMAEHMKNVRQELAYTQSLCRARDKEIETEQHFKMLAEREIGRLKQEILKLENEQVTLRTRKNGQENTIFKSTQKLEELKLRMNWDQQALEAWIEESVHKDDDALTILKYSQKDESQIKEFSLQIEKLTTEARQKRKQLDNAFTETVTAQIELDKAAEDFRRVHRERQELLDQWESMIEQMQRRDQDIDHCALLLAHLKQEQREKEAMAKERLQFLNGEIDNNKEYEKKIASFERQTIKIKQDYTSQENIRIQLQDELDSLKKSVDRTASQVEATRAQITNLRKEIQEKTINLNLAKEHNFGLVEKLKFVTNSALSEEEKSIRLEEMLKEEQQSVTELDIQLKQLRELHFKRIKELRDLENTEKSIAAEISGCRATMKNLNNNLHKVDLNALKQQELIYNQDFQIQQLERKLAELKGEVNTDKKLMLEAKIAELTRTLEGKRNALNLISTQHKKVQGDINHIKRFIDKTGEEKKDLINKMEEFILYNHMSEKELKKAKASKHNLMVEDNIRKLEIKRLRDMLYNKADDVYSLEKRKLQLQTAMNERTQEIKVHKEMLQSQLRLVETERQSISLELHERLARIEKMKKRYEIVTISMMPPEGEEDKTQAYYIIKAAQDKDNLQREGDELDAKICKTEKEIAALQNTLQVVSSCNASYKKSFSKVSETSEEYAEKLQLEEQKKAAEEKYRYKRRQIKELQEDTQSMKNTLETMLKEETAYHGKTDDKLTHILQLNKETDEQTQKFERVAKQCAKLVKDIRSIKNTKEETQEEQDIDLRDLKDFNKFIDKLLVSAMQENPDLAVPLQLYFQQFGLEVPKTISTAGSHSSLSSSPRSSVSSVRSSSSRSSTSSSSTLHSPIKIVDLSLPSSQSLLSPSASSRPPSKTSHTASPHSQKSPK</sequence>
<evidence type="ECO:0000313" key="8">
    <source>
        <dbReference type="RefSeq" id="XP_033814752.1"/>
    </source>
</evidence>
<dbReference type="GO" id="GO:0060285">
    <property type="term" value="P:cilium-dependent cell motility"/>
    <property type="evidence" value="ECO:0007669"/>
    <property type="project" value="TreeGrafter"/>
</dbReference>
<dbReference type="InterPro" id="IPR033290">
    <property type="entry name" value="CCDC39"/>
</dbReference>
<evidence type="ECO:0000256" key="5">
    <source>
        <dbReference type="SAM" id="Coils"/>
    </source>
</evidence>
<evidence type="ECO:0000256" key="1">
    <source>
        <dbReference type="ARBA" id="ARBA00005805"/>
    </source>
</evidence>
<reference evidence="8" key="1">
    <citation type="submission" date="2025-08" db="UniProtKB">
        <authorList>
            <consortium name="RefSeq"/>
        </authorList>
    </citation>
    <scope>IDENTIFICATION</scope>
</reference>
<dbReference type="PANTHER" id="PTHR18962:SF0">
    <property type="entry name" value="COILED-COIL DOMAIN-CONTAINING PROTEIN 39"/>
    <property type="match status" value="1"/>
</dbReference>
<dbReference type="OrthoDB" id="10259720at2759"/>
<dbReference type="GeneID" id="117366887"/>
<dbReference type="CTD" id="339829"/>
<feature type="coiled-coil region" evidence="5">
    <location>
        <begin position="87"/>
        <end position="114"/>
    </location>
</feature>
<dbReference type="Pfam" id="PF24161">
    <property type="entry name" value="CCDC39"/>
    <property type="match status" value="1"/>
</dbReference>
<dbReference type="AlphaFoldDB" id="A0A6P8S9Q6"/>
<organism evidence="7 8">
    <name type="scientific">Geotrypetes seraphini</name>
    <name type="common">Gaboon caecilian</name>
    <name type="synonym">Caecilia seraphini</name>
    <dbReference type="NCBI Taxonomy" id="260995"/>
    <lineage>
        <taxon>Eukaryota</taxon>
        <taxon>Metazoa</taxon>
        <taxon>Chordata</taxon>
        <taxon>Craniata</taxon>
        <taxon>Vertebrata</taxon>
        <taxon>Euteleostomi</taxon>
        <taxon>Amphibia</taxon>
        <taxon>Gymnophiona</taxon>
        <taxon>Geotrypetes</taxon>
    </lineage>
</organism>
<dbReference type="InParanoid" id="A0A6P8S9Q6"/>
<gene>
    <name evidence="8" type="primary">CCDC39</name>
</gene>
<accession>A0A6P8S9Q6</accession>
<feature type="compositionally biased region" description="Low complexity" evidence="6">
    <location>
        <begin position="920"/>
        <end position="934"/>
    </location>
</feature>
<dbReference type="FunCoup" id="A0A6P8S9Q6">
    <property type="interactions" value="98"/>
</dbReference>
<evidence type="ECO:0000256" key="2">
    <source>
        <dbReference type="ARBA" id="ARBA00016725"/>
    </source>
</evidence>
<dbReference type="GO" id="GO:0005930">
    <property type="term" value="C:axoneme"/>
    <property type="evidence" value="ECO:0007669"/>
    <property type="project" value="InterPro"/>
</dbReference>
<dbReference type="GO" id="GO:0060287">
    <property type="term" value="P:epithelial cilium movement involved in determination of left/right asymmetry"/>
    <property type="evidence" value="ECO:0007669"/>
    <property type="project" value="TreeGrafter"/>
</dbReference>
<dbReference type="KEGG" id="gsh:117366887"/>
<evidence type="ECO:0000313" key="7">
    <source>
        <dbReference type="Proteomes" id="UP000515159"/>
    </source>
</evidence>
<feature type="compositionally biased region" description="Low complexity" evidence="6">
    <location>
        <begin position="876"/>
        <end position="907"/>
    </location>
</feature>
<feature type="coiled-coil region" evidence="5">
    <location>
        <begin position="719"/>
        <end position="767"/>
    </location>
</feature>
<feature type="coiled-coil region" evidence="5">
    <location>
        <begin position="17"/>
        <end position="51"/>
    </location>
</feature>
<feature type="coiled-coil region" evidence="5">
    <location>
        <begin position="164"/>
        <end position="352"/>
    </location>
</feature>